<organism evidence="2 3">
    <name type="scientific">Streptomyces celluloflavus</name>
    <dbReference type="NCBI Taxonomy" id="58344"/>
    <lineage>
        <taxon>Bacteria</taxon>
        <taxon>Bacillati</taxon>
        <taxon>Actinomycetota</taxon>
        <taxon>Actinomycetes</taxon>
        <taxon>Kitasatosporales</taxon>
        <taxon>Streptomycetaceae</taxon>
        <taxon>Streptomyces</taxon>
    </lineage>
</organism>
<proteinExistence type="predicted"/>
<reference evidence="2 3" key="1">
    <citation type="submission" date="2024-10" db="EMBL/GenBank/DDBJ databases">
        <title>The Natural Products Discovery Center: Release of the First 8490 Sequenced Strains for Exploring Actinobacteria Biosynthetic Diversity.</title>
        <authorList>
            <person name="Kalkreuter E."/>
            <person name="Kautsar S.A."/>
            <person name="Yang D."/>
            <person name="Bader C.D."/>
            <person name="Teijaro C.N."/>
            <person name="Fluegel L."/>
            <person name="Davis C.M."/>
            <person name="Simpson J.R."/>
            <person name="Lauterbach L."/>
            <person name="Steele A.D."/>
            <person name="Gui C."/>
            <person name="Meng S."/>
            <person name="Li G."/>
            <person name="Viehrig K."/>
            <person name="Ye F."/>
            <person name="Su P."/>
            <person name="Kiefer A.F."/>
            <person name="Nichols A."/>
            <person name="Cepeda A.J."/>
            <person name="Yan W."/>
            <person name="Fan B."/>
            <person name="Jiang Y."/>
            <person name="Adhikari A."/>
            <person name="Zheng C.-J."/>
            <person name="Schuster L."/>
            <person name="Cowan T.M."/>
            <person name="Smanski M.J."/>
            <person name="Chevrette M.G."/>
            <person name="De Carvalho L.P.S."/>
            <person name="Shen B."/>
        </authorList>
    </citation>
    <scope>NUCLEOTIDE SEQUENCE [LARGE SCALE GENOMIC DNA]</scope>
    <source>
        <strain evidence="2 3">NPDC018013</strain>
    </source>
</reference>
<feature type="region of interest" description="Disordered" evidence="1">
    <location>
        <begin position="36"/>
        <end position="81"/>
    </location>
</feature>
<evidence type="ECO:0000313" key="2">
    <source>
        <dbReference type="EMBL" id="MFH8584846.1"/>
    </source>
</evidence>
<comment type="caution">
    <text evidence="2">The sequence shown here is derived from an EMBL/GenBank/DDBJ whole genome shotgun (WGS) entry which is preliminary data.</text>
</comment>
<protein>
    <submittedName>
        <fullName evidence="2">Uncharacterized protein</fullName>
    </submittedName>
</protein>
<keyword evidence="3" id="KW-1185">Reference proteome</keyword>
<dbReference type="EMBL" id="JBIRGH010000005">
    <property type="protein sequence ID" value="MFH8584846.1"/>
    <property type="molecule type" value="Genomic_DNA"/>
</dbReference>
<dbReference type="Proteomes" id="UP001610990">
    <property type="component" value="Unassembled WGS sequence"/>
</dbReference>
<evidence type="ECO:0000313" key="3">
    <source>
        <dbReference type="Proteomes" id="UP001610990"/>
    </source>
</evidence>
<gene>
    <name evidence="2" type="ORF">ACH4GP_10680</name>
</gene>
<dbReference type="RefSeq" id="WP_397672048.1">
    <property type="nucleotide sequence ID" value="NZ_JBIRGH010000005.1"/>
</dbReference>
<accession>A0ABW7RBA3</accession>
<sequence>MTLSAAECAALEELAAQWFARGATAAQLHRALTAGLPPEVHHPGGMARSRLVSKLPPEPERTEPEPAGTEQAAPHRRSAPSPLRIMECTVCRAPGRPEALPGGLCAPCRGETPPARAASGPTPAAIRAHVRHLRDAARTPERSRA</sequence>
<evidence type="ECO:0000256" key="1">
    <source>
        <dbReference type="SAM" id="MobiDB-lite"/>
    </source>
</evidence>
<name>A0ABW7RBA3_9ACTN</name>